<dbReference type="AlphaFoldDB" id="A0A3E2W0H7"/>
<keyword evidence="1" id="KW-0808">Transferase</keyword>
<dbReference type="GO" id="GO:0008168">
    <property type="term" value="F:methyltransferase activity"/>
    <property type="evidence" value="ECO:0007669"/>
    <property type="project" value="UniProtKB-KW"/>
</dbReference>
<accession>A0A3E2W0H7</accession>
<proteinExistence type="predicted"/>
<dbReference type="GO" id="GO:0032259">
    <property type="term" value="P:methylation"/>
    <property type="evidence" value="ECO:0007669"/>
    <property type="project" value="UniProtKB-KW"/>
</dbReference>
<sequence length="162" mass="18592">MKTHAFQAVYGVDINSAYLQECQRCYPEWKEVFIPIEADLLDERIQLPHCDLLIANLLMEYIGYTRFQTLAKQSSAVWIRVVIQQDFAEGFVSDFPDLPSFVALNTIHEQLQEVKLTRSMLSIDYSLSKRTLSPLPNGKALLRLDYTYGLSIDEVNATIRSL</sequence>
<comment type="caution">
    <text evidence="1">The sequence shown here is derived from an EMBL/GenBank/DDBJ whole genome shotgun (WGS) entry which is preliminary data.</text>
</comment>
<organism evidence="1 2">
    <name type="scientific">Clostridium innocuum</name>
    <dbReference type="NCBI Taxonomy" id="1522"/>
    <lineage>
        <taxon>Bacteria</taxon>
        <taxon>Bacillati</taxon>
        <taxon>Bacillota</taxon>
        <taxon>Clostridia</taxon>
        <taxon>Eubacteriales</taxon>
        <taxon>Clostridiaceae</taxon>
        <taxon>Clostridium</taxon>
    </lineage>
</organism>
<evidence type="ECO:0000313" key="2">
    <source>
        <dbReference type="Proteomes" id="UP000260025"/>
    </source>
</evidence>
<gene>
    <name evidence="1" type="ORF">DXA38_06060</name>
</gene>
<reference evidence="1 2" key="1">
    <citation type="submission" date="2018-08" db="EMBL/GenBank/DDBJ databases">
        <title>A genome reference for cultivated species of the human gut microbiota.</title>
        <authorList>
            <person name="Zou Y."/>
            <person name="Xue W."/>
            <person name="Luo G."/>
        </authorList>
    </citation>
    <scope>NUCLEOTIDE SEQUENCE [LARGE SCALE GENOMIC DNA]</scope>
    <source>
        <strain evidence="1 2">OF01-2LB</strain>
    </source>
</reference>
<dbReference type="EMBL" id="QVEV01000006">
    <property type="protein sequence ID" value="RGC16973.1"/>
    <property type="molecule type" value="Genomic_DNA"/>
</dbReference>
<name>A0A3E2W0H7_CLOIN</name>
<protein>
    <submittedName>
        <fullName evidence="1">Methyltransferase type 11</fullName>
    </submittedName>
</protein>
<evidence type="ECO:0000313" key="1">
    <source>
        <dbReference type="EMBL" id="RGC16973.1"/>
    </source>
</evidence>
<dbReference type="Proteomes" id="UP000260025">
    <property type="component" value="Unassembled WGS sequence"/>
</dbReference>
<keyword evidence="1" id="KW-0489">Methyltransferase</keyword>